<reference evidence="1" key="1">
    <citation type="submission" date="2023-02" db="EMBL/GenBank/DDBJ databases">
        <title>Actinokineospora globicatena NBRC 15670.</title>
        <authorList>
            <person name="Ichikawa N."/>
            <person name="Sato H."/>
            <person name="Tonouchi N."/>
        </authorList>
    </citation>
    <scope>NUCLEOTIDE SEQUENCE</scope>
    <source>
        <strain evidence="1">NBRC 15670</strain>
    </source>
</reference>
<dbReference type="Proteomes" id="UP001165042">
    <property type="component" value="Unassembled WGS sequence"/>
</dbReference>
<dbReference type="RefSeq" id="WP_285609848.1">
    <property type="nucleotide sequence ID" value="NZ_BSSD01000002.1"/>
</dbReference>
<proteinExistence type="predicted"/>
<dbReference type="InterPro" id="IPR045685">
    <property type="entry name" value="DUF6190"/>
</dbReference>
<evidence type="ECO:0000313" key="2">
    <source>
        <dbReference type="Proteomes" id="UP001165042"/>
    </source>
</evidence>
<sequence length="172" mass="18734">MAPGAGAAPEFVDAALFMGMHSADDRVRLACKGFFIDRLATGVSISLEQVGRCDDIVWSHPREVQDAYYPFMDNLHTDMAVARVGYDLADITAALESLVLPDLPITERLTLGQVVARGAILYTVDSRFPVSSGLPVLVPSPVDTEPEFPDKLEQLYQESLVLRVDPSGGGWR</sequence>
<accession>A0A9W6QKB5</accession>
<gene>
    <name evidence="1" type="ORF">Aglo03_20610</name>
</gene>
<organism evidence="1 2">
    <name type="scientific">Actinokineospora globicatena</name>
    <dbReference type="NCBI Taxonomy" id="103729"/>
    <lineage>
        <taxon>Bacteria</taxon>
        <taxon>Bacillati</taxon>
        <taxon>Actinomycetota</taxon>
        <taxon>Actinomycetes</taxon>
        <taxon>Pseudonocardiales</taxon>
        <taxon>Pseudonocardiaceae</taxon>
        <taxon>Actinokineospora</taxon>
    </lineage>
</organism>
<evidence type="ECO:0000313" key="1">
    <source>
        <dbReference type="EMBL" id="GLW91245.1"/>
    </source>
</evidence>
<keyword evidence="2" id="KW-1185">Reference proteome</keyword>
<dbReference type="Pfam" id="PF19689">
    <property type="entry name" value="DUF6190"/>
    <property type="match status" value="1"/>
</dbReference>
<comment type="caution">
    <text evidence="1">The sequence shown here is derived from an EMBL/GenBank/DDBJ whole genome shotgun (WGS) entry which is preliminary data.</text>
</comment>
<name>A0A9W6QKB5_9PSEU</name>
<dbReference type="AlphaFoldDB" id="A0A9W6QKB5"/>
<protein>
    <submittedName>
        <fullName evidence="1">Uncharacterized protein</fullName>
    </submittedName>
</protein>
<dbReference type="EMBL" id="BSSD01000002">
    <property type="protein sequence ID" value="GLW91245.1"/>
    <property type="molecule type" value="Genomic_DNA"/>
</dbReference>